<feature type="compositionally biased region" description="Basic and acidic residues" evidence="1">
    <location>
        <begin position="45"/>
        <end position="57"/>
    </location>
</feature>
<protein>
    <submittedName>
        <fullName evidence="2">Uncharacterized protein</fullName>
    </submittedName>
</protein>
<keyword evidence="3" id="KW-1185">Reference proteome</keyword>
<organism evidence="2 3">
    <name type="scientific">Actinomycetospora chibensis</name>
    <dbReference type="NCBI Taxonomy" id="663606"/>
    <lineage>
        <taxon>Bacteria</taxon>
        <taxon>Bacillati</taxon>
        <taxon>Actinomycetota</taxon>
        <taxon>Actinomycetes</taxon>
        <taxon>Pseudonocardiales</taxon>
        <taxon>Pseudonocardiaceae</taxon>
        <taxon>Actinomycetospora</taxon>
    </lineage>
</organism>
<evidence type="ECO:0000256" key="1">
    <source>
        <dbReference type="SAM" id="MobiDB-lite"/>
    </source>
</evidence>
<accession>A0ABV9RJV0</accession>
<name>A0ABV9RJV0_9PSEU</name>
<dbReference type="Proteomes" id="UP001595909">
    <property type="component" value="Unassembled WGS sequence"/>
</dbReference>
<gene>
    <name evidence="2" type="ORF">ACFPEL_16340</name>
</gene>
<feature type="compositionally biased region" description="Low complexity" evidence="1">
    <location>
        <begin position="1"/>
        <end position="36"/>
    </location>
</feature>
<feature type="compositionally biased region" description="Pro residues" evidence="1">
    <location>
        <begin position="58"/>
        <end position="74"/>
    </location>
</feature>
<dbReference type="RefSeq" id="WP_274188093.1">
    <property type="nucleotide sequence ID" value="NZ_BAABHN010000036.1"/>
</dbReference>
<sequence length="195" mass="20002">MSTDAATPASPADDGPAPEARPAAGPVAGPTAVPVDSSGGRLTARLREARARLEPERPSIPAPRSPEGVVPPPVFGRGAGAPSADLVKAVEKLLTELAALEDDTRTPERRTLVRAVELAAAGIPDAGWSAELGVDDEALTGASALAATHLAEAEALLERLDGEDRGGPAVEVDGVVTSLRVAKMVLDLESFTRRR</sequence>
<evidence type="ECO:0000313" key="3">
    <source>
        <dbReference type="Proteomes" id="UP001595909"/>
    </source>
</evidence>
<evidence type="ECO:0000313" key="2">
    <source>
        <dbReference type="EMBL" id="MFC4833985.1"/>
    </source>
</evidence>
<dbReference type="EMBL" id="JBHSIM010000036">
    <property type="protein sequence ID" value="MFC4833985.1"/>
    <property type="molecule type" value="Genomic_DNA"/>
</dbReference>
<comment type="caution">
    <text evidence="2">The sequence shown here is derived from an EMBL/GenBank/DDBJ whole genome shotgun (WGS) entry which is preliminary data.</text>
</comment>
<reference evidence="3" key="1">
    <citation type="journal article" date="2019" name="Int. J. Syst. Evol. Microbiol.">
        <title>The Global Catalogue of Microorganisms (GCM) 10K type strain sequencing project: providing services to taxonomists for standard genome sequencing and annotation.</title>
        <authorList>
            <consortium name="The Broad Institute Genomics Platform"/>
            <consortium name="The Broad Institute Genome Sequencing Center for Infectious Disease"/>
            <person name="Wu L."/>
            <person name="Ma J."/>
        </authorList>
    </citation>
    <scope>NUCLEOTIDE SEQUENCE [LARGE SCALE GENOMIC DNA]</scope>
    <source>
        <strain evidence="3">CCUG 50347</strain>
    </source>
</reference>
<proteinExistence type="predicted"/>
<feature type="region of interest" description="Disordered" evidence="1">
    <location>
        <begin position="1"/>
        <end position="77"/>
    </location>
</feature>